<name>A0ABS6IIF5_9HYPH</name>
<proteinExistence type="predicted"/>
<dbReference type="Pfam" id="PF10994">
    <property type="entry name" value="DUF2817"/>
    <property type="match status" value="1"/>
</dbReference>
<protein>
    <submittedName>
        <fullName evidence="1">M14 family metallopeptidase</fullName>
    </submittedName>
</protein>
<evidence type="ECO:0000313" key="2">
    <source>
        <dbReference type="Proteomes" id="UP000727907"/>
    </source>
</evidence>
<dbReference type="Proteomes" id="UP000727907">
    <property type="component" value="Unassembled WGS sequence"/>
</dbReference>
<gene>
    <name evidence="1" type="ORF">KQ910_04615</name>
</gene>
<evidence type="ECO:0000313" key="1">
    <source>
        <dbReference type="EMBL" id="MBU8873030.1"/>
    </source>
</evidence>
<reference evidence="1 2" key="1">
    <citation type="submission" date="2021-06" db="EMBL/GenBank/DDBJ databases">
        <authorList>
            <person name="Lee D.H."/>
        </authorList>
    </citation>
    <scope>NUCLEOTIDE SEQUENCE [LARGE SCALE GENOMIC DNA]</scope>
    <source>
        <strain evidence="1 2">MMS21-HV4-11</strain>
    </source>
</reference>
<keyword evidence="2" id="KW-1185">Reference proteome</keyword>
<dbReference type="InterPro" id="IPR021259">
    <property type="entry name" value="DUF2817"/>
</dbReference>
<sequence length="358" mass="38960">MSAAFFSATYDEARQRFLDAATKAGAAVRHHVHPLKGAAGEEIGTDTALLGPADAARLFIVSSGTHGPEGFSGSACQLALLNDELARRAADRGIALLLIHAVNPFGFSHLKRTNEDNIDLNRNFNDFATPYPDNPVYEQIHDLLVPAAWPPSPDNEERLNAAMARLAGQRNPGVSSGQDKHPDGLFYCGTAPAWSNDTIRAILRSYGTTRRHIAWIDVHTGLGPYGHGEKIFGRHSEETTRRARAWWGSDLIVSTTTESVSPRTVGHITGCAPEECPDAAITPTTLEYGTVPNPVVRRALRGEAWLAGHPDAPEALVREIRRSVRDAFYVDADDWKGMILGQFRSQALQTINGLTAEQ</sequence>
<comment type="caution">
    <text evidence="1">The sequence shown here is derived from an EMBL/GenBank/DDBJ whole genome shotgun (WGS) entry which is preliminary data.</text>
</comment>
<dbReference type="CDD" id="cd06233">
    <property type="entry name" value="M14-like"/>
    <property type="match status" value="1"/>
</dbReference>
<dbReference type="RefSeq" id="WP_216957298.1">
    <property type="nucleotide sequence ID" value="NZ_JAHOPB010000001.1"/>
</dbReference>
<organism evidence="1 2">
    <name type="scientific">Reyranella humidisoli</name>
    <dbReference type="NCBI Taxonomy" id="2849149"/>
    <lineage>
        <taxon>Bacteria</taxon>
        <taxon>Pseudomonadati</taxon>
        <taxon>Pseudomonadota</taxon>
        <taxon>Alphaproteobacteria</taxon>
        <taxon>Hyphomicrobiales</taxon>
        <taxon>Reyranellaceae</taxon>
        <taxon>Reyranella</taxon>
    </lineage>
</organism>
<dbReference type="EMBL" id="JAHOPB010000001">
    <property type="protein sequence ID" value="MBU8873030.1"/>
    <property type="molecule type" value="Genomic_DNA"/>
</dbReference>
<accession>A0ABS6IIF5</accession>